<evidence type="ECO:0000256" key="3">
    <source>
        <dbReference type="SAM" id="SignalP"/>
    </source>
</evidence>
<dbReference type="Pfam" id="PF00497">
    <property type="entry name" value="SBP_bac_3"/>
    <property type="match status" value="1"/>
</dbReference>
<keyword evidence="2 3" id="KW-0732">Signal</keyword>
<sequence length="262" mass="30082">MGSPRANFWLASLAVPFLMPLGPLAHAEDHYSADLPSETRVFRFNVSPNGYPPYLITEDNQTNGIMWTVVEEIAGRLGYQVEAHKVPRKRVDQMLLEGFIDGTSRAIEWTGNPEDFVFTDPIVNIEEVVFFPTDSPHDFRVVEDLFSLTLVTHLGYHYPALRPHFESGQIQRFDVSRDQDLFVYVLQGDELDAAIADRLVGQWILFNEGMRNRFRVSPASLSEVGFRIMLRPEWQSFARDFNRELAAMRKNGRIDAILADYR</sequence>
<keyword evidence="6" id="KW-1185">Reference proteome</keyword>
<feature type="chain" id="PRO_5021439801" evidence="3">
    <location>
        <begin position="28"/>
        <end position="262"/>
    </location>
</feature>
<accession>A0A4Z1CCN3</accession>
<protein>
    <submittedName>
        <fullName evidence="5">Transporter substrate-binding domain-containing protein</fullName>
    </submittedName>
</protein>
<name>A0A4Z1CCN3_9GAMM</name>
<dbReference type="SUPFAM" id="SSF53850">
    <property type="entry name" value="Periplasmic binding protein-like II"/>
    <property type="match status" value="1"/>
</dbReference>
<dbReference type="AlphaFoldDB" id="A0A4Z1CCN3"/>
<feature type="signal peptide" evidence="3">
    <location>
        <begin position="1"/>
        <end position="27"/>
    </location>
</feature>
<feature type="domain" description="Solute-binding protein family 3/N-terminal" evidence="4">
    <location>
        <begin position="49"/>
        <end position="261"/>
    </location>
</feature>
<organism evidence="5 6">
    <name type="scientific">Marinobacter confluentis</name>
    <dbReference type="NCBI Taxonomy" id="1697557"/>
    <lineage>
        <taxon>Bacteria</taxon>
        <taxon>Pseudomonadati</taxon>
        <taxon>Pseudomonadota</taxon>
        <taxon>Gammaproteobacteria</taxon>
        <taxon>Pseudomonadales</taxon>
        <taxon>Marinobacteraceae</taxon>
        <taxon>Marinobacter</taxon>
    </lineage>
</organism>
<evidence type="ECO:0000313" key="6">
    <source>
        <dbReference type="Proteomes" id="UP000298325"/>
    </source>
</evidence>
<dbReference type="InterPro" id="IPR001638">
    <property type="entry name" value="Solute-binding_3/MltF_N"/>
</dbReference>
<gene>
    <name evidence="5" type="ORF">E5Q11_05020</name>
</gene>
<proteinExistence type="inferred from homology"/>
<comment type="similarity">
    <text evidence="1">Belongs to the bacterial solute-binding protein 3 family.</text>
</comment>
<dbReference type="OrthoDB" id="8771774at2"/>
<comment type="caution">
    <text evidence="5">The sequence shown here is derived from an EMBL/GenBank/DDBJ whole genome shotgun (WGS) entry which is preliminary data.</text>
</comment>
<dbReference type="Gene3D" id="3.40.190.10">
    <property type="entry name" value="Periplasmic binding protein-like II"/>
    <property type="match status" value="2"/>
</dbReference>
<reference evidence="5 6" key="1">
    <citation type="submission" date="2019-04" db="EMBL/GenBank/DDBJ databases">
        <authorList>
            <person name="Park S."/>
            <person name="Yoon J.-H."/>
        </authorList>
    </citation>
    <scope>NUCLEOTIDE SEQUENCE [LARGE SCALE GENOMIC DNA]</scope>
    <source>
        <strain evidence="5 6">HJM-18</strain>
    </source>
</reference>
<dbReference type="RefSeq" id="WP_135802268.1">
    <property type="nucleotide sequence ID" value="NZ_SRPF01000001.1"/>
</dbReference>
<dbReference type="EMBL" id="SRPF01000001">
    <property type="protein sequence ID" value="TGN41883.1"/>
    <property type="molecule type" value="Genomic_DNA"/>
</dbReference>
<evidence type="ECO:0000313" key="5">
    <source>
        <dbReference type="EMBL" id="TGN41883.1"/>
    </source>
</evidence>
<evidence type="ECO:0000256" key="2">
    <source>
        <dbReference type="ARBA" id="ARBA00022729"/>
    </source>
</evidence>
<dbReference type="PANTHER" id="PTHR35936">
    <property type="entry name" value="MEMBRANE-BOUND LYTIC MUREIN TRANSGLYCOSYLASE F"/>
    <property type="match status" value="1"/>
</dbReference>
<evidence type="ECO:0000256" key="1">
    <source>
        <dbReference type="ARBA" id="ARBA00010333"/>
    </source>
</evidence>
<dbReference type="Proteomes" id="UP000298325">
    <property type="component" value="Unassembled WGS sequence"/>
</dbReference>
<dbReference type="PANTHER" id="PTHR35936:SF6">
    <property type="entry name" value="AMINO ACID ABC TRANSPORTER SUBSTRATE-BINDING PAAT FAMILY PROTEIN"/>
    <property type="match status" value="1"/>
</dbReference>
<evidence type="ECO:0000259" key="4">
    <source>
        <dbReference type="Pfam" id="PF00497"/>
    </source>
</evidence>